<gene>
    <name evidence="4" type="ORF">K491DRAFT_723217</name>
</gene>
<dbReference type="PROSITE" id="PS00012">
    <property type="entry name" value="PHOSPHOPANTETHEINE"/>
    <property type="match status" value="1"/>
</dbReference>
<dbReference type="PROSITE" id="PS50075">
    <property type="entry name" value="CARRIER"/>
    <property type="match status" value="1"/>
</dbReference>
<feature type="domain" description="Carrier" evidence="3">
    <location>
        <begin position="70"/>
        <end position="123"/>
    </location>
</feature>
<dbReference type="OrthoDB" id="329835at2759"/>
<reference evidence="4" key="1">
    <citation type="journal article" date="2020" name="Stud. Mycol.">
        <title>101 Dothideomycetes genomes: a test case for predicting lifestyles and emergence of pathogens.</title>
        <authorList>
            <person name="Haridas S."/>
            <person name="Albert R."/>
            <person name="Binder M."/>
            <person name="Bloem J."/>
            <person name="Labutti K."/>
            <person name="Salamov A."/>
            <person name="Andreopoulos B."/>
            <person name="Baker S."/>
            <person name="Barry K."/>
            <person name="Bills G."/>
            <person name="Bluhm B."/>
            <person name="Cannon C."/>
            <person name="Castanera R."/>
            <person name="Culley D."/>
            <person name="Daum C."/>
            <person name="Ezra D."/>
            <person name="Gonzalez J."/>
            <person name="Henrissat B."/>
            <person name="Kuo A."/>
            <person name="Liang C."/>
            <person name="Lipzen A."/>
            <person name="Lutzoni F."/>
            <person name="Magnuson J."/>
            <person name="Mondo S."/>
            <person name="Nolan M."/>
            <person name="Ohm R."/>
            <person name="Pangilinan J."/>
            <person name="Park H.-J."/>
            <person name="Ramirez L."/>
            <person name="Alfaro M."/>
            <person name="Sun H."/>
            <person name="Tritt A."/>
            <person name="Yoshinaga Y."/>
            <person name="Zwiers L.-H."/>
            <person name="Turgeon B."/>
            <person name="Goodwin S."/>
            <person name="Spatafora J."/>
            <person name="Crous P."/>
            <person name="Grigoriev I."/>
        </authorList>
    </citation>
    <scope>NUCLEOTIDE SEQUENCE</scope>
    <source>
        <strain evidence="4">CBS 122681</strain>
    </source>
</reference>
<keyword evidence="2" id="KW-0597">Phosphoprotein</keyword>
<proteinExistence type="predicted"/>
<dbReference type="Gene3D" id="1.10.1200.10">
    <property type="entry name" value="ACP-like"/>
    <property type="match status" value="1"/>
</dbReference>
<dbReference type="Pfam" id="PF23297">
    <property type="entry name" value="ACP_SdgA_C"/>
    <property type="match status" value="1"/>
</dbReference>
<keyword evidence="1" id="KW-0596">Phosphopantetheine</keyword>
<evidence type="ECO:0000259" key="3">
    <source>
        <dbReference type="PROSITE" id="PS50075"/>
    </source>
</evidence>
<evidence type="ECO:0000256" key="1">
    <source>
        <dbReference type="ARBA" id="ARBA00022450"/>
    </source>
</evidence>
<dbReference type="InterPro" id="IPR006162">
    <property type="entry name" value="Ppantetheine_attach_site"/>
</dbReference>
<dbReference type="Proteomes" id="UP000799324">
    <property type="component" value="Unassembled WGS sequence"/>
</dbReference>
<sequence>MSSNVDIQSIIGLVPTADRSDKSYVTPAATNTSVFDILHEMDGSSHGPVNLEDPGPDFSGKFQRSATDEEASTIAVSALLQKLSRTLSLQMDSIAVSEPLSTYGIDSLLGIELRTWIGREFEC</sequence>
<evidence type="ECO:0000313" key="4">
    <source>
        <dbReference type="EMBL" id="KAF2647701.1"/>
    </source>
</evidence>
<organism evidence="4 5">
    <name type="scientific">Lophiostoma macrostomum CBS 122681</name>
    <dbReference type="NCBI Taxonomy" id="1314788"/>
    <lineage>
        <taxon>Eukaryota</taxon>
        <taxon>Fungi</taxon>
        <taxon>Dikarya</taxon>
        <taxon>Ascomycota</taxon>
        <taxon>Pezizomycotina</taxon>
        <taxon>Dothideomycetes</taxon>
        <taxon>Pleosporomycetidae</taxon>
        <taxon>Pleosporales</taxon>
        <taxon>Lophiostomataceae</taxon>
        <taxon>Lophiostoma</taxon>
    </lineage>
</organism>
<dbReference type="InterPro" id="IPR009081">
    <property type="entry name" value="PP-bd_ACP"/>
</dbReference>
<dbReference type="AlphaFoldDB" id="A0A6A6SL37"/>
<accession>A0A6A6SL37</accession>
<keyword evidence="5" id="KW-1185">Reference proteome</keyword>
<protein>
    <recommendedName>
        <fullName evidence="3">Carrier domain-containing protein</fullName>
    </recommendedName>
</protein>
<evidence type="ECO:0000313" key="5">
    <source>
        <dbReference type="Proteomes" id="UP000799324"/>
    </source>
</evidence>
<evidence type="ECO:0000256" key="2">
    <source>
        <dbReference type="ARBA" id="ARBA00022553"/>
    </source>
</evidence>
<name>A0A6A6SL37_9PLEO</name>
<dbReference type="EMBL" id="MU004591">
    <property type="protein sequence ID" value="KAF2647701.1"/>
    <property type="molecule type" value="Genomic_DNA"/>
</dbReference>
<dbReference type="SUPFAM" id="SSF47336">
    <property type="entry name" value="ACP-like"/>
    <property type="match status" value="1"/>
</dbReference>
<dbReference type="InterPro" id="IPR036736">
    <property type="entry name" value="ACP-like_sf"/>
</dbReference>